<dbReference type="PaxDb" id="39947-A0A0P0V5I4"/>
<sequence>MLSAILASSNAKFWPTQIRGPQLKGTNAGESLDALETPSANLSGLNSPTSSPHTSGSWWMPAIGNANVTPGGYVTPPSSVSSYASRPSSRIGGYSLRTSCNIMVTYGLCPRNLDCSFRKRAAPPPWHGPATRGACLGGPLSM</sequence>
<gene>
    <name evidence="1" type="ordered locus">Os01g0628950</name>
    <name evidence="1" type="ORF">OSNPB_010628950</name>
</gene>
<dbReference type="EMBL" id="AP014957">
    <property type="protein sequence ID" value="BAS73274.1"/>
    <property type="molecule type" value="Genomic_DNA"/>
</dbReference>
<accession>A0A0P0V5I4</accession>
<name>A0A0P0V5I4_ORYSJ</name>
<dbReference type="Proteomes" id="UP000059680">
    <property type="component" value="Chromosome 1"/>
</dbReference>
<reference evidence="1 2" key="2">
    <citation type="journal article" date="2013" name="Plant Cell Physiol.">
        <title>Rice Annotation Project Database (RAP-DB): an integrative and interactive database for rice genomics.</title>
        <authorList>
            <person name="Sakai H."/>
            <person name="Lee S.S."/>
            <person name="Tanaka T."/>
            <person name="Numa H."/>
            <person name="Kim J."/>
            <person name="Kawahara Y."/>
            <person name="Wakimoto H."/>
            <person name="Yang C.C."/>
            <person name="Iwamoto M."/>
            <person name="Abe T."/>
            <person name="Yamada Y."/>
            <person name="Muto A."/>
            <person name="Inokuchi H."/>
            <person name="Ikemura T."/>
            <person name="Matsumoto T."/>
            <person name="Sasaki T."/>
            <person name="Itoh T."/>
        </authorList>
    </citation>
    <scope>NUCLEOTIDE SEQUENCE [LARGE SCALE GENOMIC DNA]</scope>
    <source>
        <strain evidence="2">cv. Nipponbare</strain>
    </source>
</reference>
<proteinExistence type="predicted"/>
<organism evidence="1 2">
    <name type="scientific">Oryza sativa subsp. japonica</name>
    <name type="common">Rice</name>
    <dbReference type="NCBI Taxonomy" id="39947"/>
    <lineage>
        <taxon>Eukaryota</taxon>
        <taxon>Viridiplantae</taxon>
        <taxon>Streptophyta</taxon>
        <taxon>Embryophyta</taxon>
        <taxon>Tracheophyta</taxon>
        <taxon>Spermatophyta</taxon>
        <taxon>Magnoliopsida</taxon>
        <taxon>Liliopsida</taxon>
        <taxon>Poales</taxon>
        <taxon>Poaceae</taxon>
        <taxon>BOP clade</taxon>
        <taxon>Oryzoideae</taxon>
        <taxon>Oryzeae</taxon>
        <taxon>Oryzinae</taxon>
        <taxon>Oryza</taxon>
        <taxon>Oryza sativa</taxon>
    </lineage>
</organism>
<protein>
    <submittedName>
        <fullName evidence="1">Os01g0628950 protein</fullName>
    </submittedName>
</protein>
<keyword evidence="2" id="KW-1185">Reference proteome</keyword>
<reference evidence="2" key="1">
    <citation type="journal article" date="2005" name="Nature">
        <title>The map-based sequence of the rice genome.</title>
        <authorList>
            <consortium name="International rice genome sequencing project (IRGSP)"/>
            <person name="Matsumoto T."/>
            <person name="Wu J."/>
            <person name="Kanamori H."/>
            <person name="Katayose Y."/>
            <person name="Fujisawa M."/>
            <person name="Namiki N."/>
            <person name="Mizuno H."/>
            <person name="Yamamoto K."/>
            <person name="Antonio B.A."/>
            <person name="Baba T."/>
            <person name="Sakata K."/>
            <person name="Nagamura Y."/>
            <person name="Aoki H."/>
            <person name="Arikawa K."/>
            <person name="Arita K."/>
            <person name="Bito T."/>
            <person name="Chiden Y."/>
            <person name="Fujitsuka N."/>
            <person name="Fukunaka R."/>
            <person name="Hamada M."/>
            <person name="Harada C."/>
            <person name="Hayashi A."/>
            <person name="Hijishita S."/>
            <person name="Honda M."/>
            <person name="Hosokawa S."/>
            <person name="Ichikawa Y."/>
            <person name="Idonuma A."/>
            <person name="Iijima M."/>
            <person name="Ikeda M."/>
            <person name="Ikeno M."/>
            <person name="Ito K."/>
            <person name="Ito S."/>
            <person name="Ito T."/>
            <person name="Ito Y."/>
            <person name="Ito Y."/>
            <person name="Iwabuchi A."/>
            <person name="Kamiya K."/>
            <person name="Karasawa W."/>
            <person name="Kurita K."/>
            <person name="Katagiri S."/>
            <person name="Kikuta A."/>
            <person name="Kobayashi H."/>
            <person name="Kobayashi N."/>
            <person name="Machita K."/>
            <person name="Maehara T."/>
            <person name="Masukawa M."/>
            <person name="Mizubayashi T."/>
            <person name="Mukai Y."/>
            <person name="Nagasaki H."/>
            <person name="Nagata Y."/>
            <person name="Naito S."/>
            <person name="Nakashima M."/>
            <person name="Nakama Y."/>
            <person name="Nakamichi Y."/>
            <person name="Nakamura M."/>
            <person name="Meguro A."/>
            <person name="Negishi M."/>
            <person name="Ohta I."/>
            <person name="Ohta T."/>
            <person name="Okamoto M."/>
            <person name="Ono N."/>
            <person name="Saji S."/>
            <person name="Sakaguchi M."/>
            <person name="Sakai K."/>
            <person name="Shibata M."/>
            <person name="Shimokawa T."/>
            <person name="Song J."/>
            <person name="Takazaki Y."/>
            <person name="Terasawa K."/>
            <person name="Tsugane M."/>
            <person name="Tsuji K."/>
            <person name="Ueda S."/>
            <person name="Waki K."/>
            <person name="Yamagata H."/>
            <person name="Yamamoto M."/>
            <person name="Yamamoto S."/>
            <person name="Yamane H."/>
            <person name="Yoshiki S."/>
            <person name="Yoshihara R."/>
            <person name="Yukawa K."/>
            <person name="Zhong H."/>
            <person name="Yano M."/>
            <person name="Yuan Q."/>
            <person name="Ouyang S."/>
            <person name="Liu J."/>
            <person name="Jones K.M."/>
            <person name="Gansberger K."/>
            <person name="Moffat K."/>
            <person name="Hill J."/>
            <person name="Bera J."/>
            <person name="Fadrosh D."/>
            <person name="Jin S."/>
            <person name="Johri S."/>
            <person name="Kim M."/>
            <person name="Overton L."/>
            <person name="Reardon M."/>
            <person name="Tsitrin T."/>
            <person name="Vuong H."/>
            <person name="Weaver B."/>
            <person name="Ciecko A."/>
            <person name="Tallon L."/>
            <person name="Jackson J."/>
            <person name="Pai G."/>
            <person name="Aken S.V."/>
            <person name="Utterback T."/>
            <person name="Reidmuller S."/>
            <person name="Feldblyum T."/>
            <person name="Hsiao J."/>
            <person name="Zismann V."/>
            <person name="Iobst S."/>
            <person name="de Vazeille A.R."/>
            <person name="Buell C.R."/>
            <person name="Ying K."/>
            <person name="Li Y."/>
            <person name="Lu T."/>
            <person name="Huang Y."/>
            <person name="Zhao Q."/>
            <person name="Feng Q."/>
            <person name="Zhang L."/>
            <person name="Zhu J."/>
            <person name="Weng Q."/>
            <person name="Mu J."/>
            <person name="Lu Y."/>
            <person name="Fan D."/>
            <person name="Liu Y."/>
            <person name="Guan J."/>
            <person name="Zhang Y."/>
            <person name="Yu S."/>
            <person name="Liu X."/>
            <person name="Zhang Y."/>
            <person name="Hong G."/>
            <person name="Han B."/>
            <person name="Choisne N."/>
            <person name="Demange N."/>
            <person name="Orjeda G."/>
            <person name="Samain S."/>
            <person name="Cattolico L."/>
            <person name="Pelletier E."/>
            <person name="Couloux A."/>
            <person name="Segurens B."/>
            <person name="Wincker P."/>
            <person name="D'Hont A."/>
            <person name="Scarpelli C."/>
            <person name="Weissenbach J."/>
            <person name="Salanoubat M."/>
            <person name="Quetier F."/>
            <person name="Yu Y."/>
            <person name="Kim H.R."/>
            <person name="Rambo T."/>
            <person name="Currie J."/>
            <person name="Collura K."/>
            <person name="Luo M."/>
            <person name="Yang T."/>
            <person name="Ammiraju J.S.S."/>
            <person name="Engler F."/>
            <person name="Soderlund C."/>
            <person name="Wing R.A."/>
            <person name="Palmer L.E."/>
            <person name="de la Bastide M."/>
            <person name="Spiegel L."/>
            <person name="Nascimento L."/>
            <person name="Zutavern T."/>
            <person name="O'Shaughnessy A."/>
            <person name="Dike S."/>
            <person name="Dedhia N."/>
            <person name="Preston R."/>
            <person name="Balija V."/>
            <person name="McCombie W.R."/>
            <person name="Chow T."/>
            <person name="Chen H."/>
            <person name="Chung M."/>
            <person name="Chen C."/>
            <person name="Shaw J."/>
            <person name="Wu H."/>
            <person name="Hsiao K."/>
            <person name="Chao Y."/>
            <person name="Chu M."/>
            <person name="Cheng C."/>
            <person name="Hour A."/>
            <person name="Lee P."/>
            <person name="Lin S."/>
            <person name="Lin Y."/>
            <person name="Liou J."/>
            <person name="Liu S."/>
            <person name="Hsing Y."/>
            <person name="Raghuvanshi S."/>
            <person name="Mohanty A."/>
            <person name="Bharti A.K."/>
            <person name="Gaur A."/>
            <person name="Gupta V."/>
            <person name="Kumar D."/>
            <person name="Ravi V."/>
            <person name="Vij S."/>
            <person name="Kapur A."/>
            <person name="Khurana P."/>
            <person name="Khurana P."/>
            <person name="Khurana J.P."/>
            <person name="Tyagi A.K."/>
            <person name="Gaikwad K."/>
            <person name="Singh A."/>
            <person name="Dalal V."/>
            <person name="Srivastava S."/>
            <person name="Dixit A."/>
            <person name="Pal A.K."/>
            <person name="Ghazi I.A."/>
            <person name="Yadav M."/>
            <person name="Pandit A."/>
            <person name="Bhargava A."/>
            <person name="Sureshbabu K."/>
            <person name="Batra K."/>
            <person name="Sharma T.R."/>
            <person name="Mohapatra T."/>
            <person name="Singh N.K."/>
            <person name="Messing J."/>
            <person name="Nelson A.B."/>
            <person name="Fuks G."/>
            <person name="Kavchok S."/>
            <person name="Keizer G."/>
            <person name="Linton E."/>
            <person name="Llaca V."/>
            <person name="Song R."/>
            <person name="Tanyolac B."/>
            <person name="Young S."/>
            <person name="Ho-Il K."/>
            <person name="Hahn J.H."/>
            <person name="Sangsakoo G."/>
            <person name="Vanavichit A."/>
            <person name="de Mattos Luiz.A.T."/>
            <person name="Zimmer P.D."/>
            <person name="Malone G."/>
            <person name="Dellagostin O."/>
            <person name="de Oliveira A.C."/>
            <person name="Bevan M."/>
            <person name="Bancroft I."/>
            <person name="Minx P."/>
            <person name="Cordum H."/>
            <person name="Wilson R."/>
            <person name="Cheng Z."/>
            <person name="Jin W."/>
            <person name="Jiang J."/>
            <person name="Leong S.A."/>
            <person name="Iwama H."/>
            <person name="Gojobori T."/>
            <person name="Itoh T."/>
            <person name="Niimura Y."/>
            <person name="Fujii Y."/>
            <person name="Habara T."/>
            <person name="Sakai H."/>
            <person name="Sato Y."/>
            <person name="Wilson G."/>
            <person name="Kumar K."/>
            <person name="McCouch S."/>
            <person name="Juretic N."/>
            <person name="Hoen D."/>
            <person name="Wright S."/>
            <person name="Bruskiewich R."/>
            <person name="Bureau T."/>
            <person name="Miyao A."/>
            <person name="Hirochika H."/>
            <person name="Nishikawa T."/>
            <person name="Kadowaki K."/>
            <person name="Sugiura M."/>
            <person name="Burr B."/>
            <person name="Sasaki T."/>
        </authorList>
    </citation>
    <scope>NUCLEOTIDE SEQUENCE [LARGE SCALE GENOMIC DNA]</scope>
    <source>
        <strain evidence="2">cv. Nipponbare</strain>
    </source>
</reference>
<evidence type="ECO:0000313" key="1">
    <source>
        <dbReference type="EMBL" id="BAS73274.1"/>
    </source>
</evidence>
<evidence type="ECO:0000313" key="2">
    <source>
        <dbReference type="Proteomes" id="UP000059680"/>
    </source>
</evidence>
<dbReference type="InParanoid" id="A0A0P0V5I4"/>
<dbReference type="AlphaFoldDB" id="A0A0P0V5I4"/>
<reference evidence="1 2" key="3">
    <citation type="journal article" date="2013" name="Rice">
        <title>Improvement of the Oryza sativa Nipponbare reference genome using next generation sequence and optical map data.</title>
        <authorList>
            <person name="Kawahara Y."/>
            <person name="de la Bastide M."/>
            <person name="Hamilton J.P."/>
            <person name="Kanamori H."/>
            <person name="McCombie W.R."/>
            <person name="Ouyang S."/>
            <person name="Schwartz D.C."/>
            <person name="Tanaka T."/>
            <person name="Wu J."/>
            <person name="Zhou S."/>
            <person name="Childs K.L."/>
            <person name="Davidson R.M."/>
            <person name="Lin H."/>
            <person name="Quesada-Ocampo L."/>
            <person name="Vaillancourt B."/>
            <person name="Sakai H."/>
            <person name="Lee S.S."/>
            <person name="Kim J."/>
            <person name="Numa H."/>
            <person name="Itoh T."/>
            <person name="Buell C.R."/>
            <person name="Matsumoto T."/>
        </authorList>
    </citation>
    <scope>NUCLEOTIDE SEQUENCE [LARGE SCALE GENOMIC DNA]</scope>
    <source>
        <strain evidence="2">cv. Nipponbare</strain>
    </source>
</reference>
<dbReference type="Gramene" id="Os01t0628950-00">
    <property type="protein sequence ID" value="Os01t0628950-00"/>
    <property type="gene ID" value="Os01g0628950"/>
</dbReference>
<dbReference type="FunCoup" id="A0A0P0V5I4">
    <property type="interactions" value="331"/>
</dbReference>